<reference evidence="2" key="2">
    <citation type="journal article" date="2013" name="Chem. Biol.">
        <title>Unconventional origin and hybrid system for construction of pyrrolopyrrole moiety in kosinostatin biosynthesis.</title>
        <authorList>
            <person name="Ma H.M."/>
            <person name="Zhou Q."/>
            <person name="Tang Y.M."/>
            <person name="Zhang Z."/>
            <person name="Chen Y.S."/>
            <person name="He H.Y."/>
            <person name="Pan H.X."/>
            <person name="Tang M.C."/>
            <person name="Gao J.F."/>
            <person name="Zhao S.Y."/>
            <person name="Igarashi Y."/>
            <person name="Tang G.L."/>
        </authorList>
    </citation>
    <scope>NUCLEOTIDE SEQUENCE</scope>
</reference>
<dbReference type="InterPro" id="IPR036396">
    <property type="entry name" value="Cyt_P450_sf"/>
</dbReference>
<dbReference type="SUPFAM" id="SSF48264">
    <property type="entry name" value="Cytochrome P450"/>
    <property type="match status" value="1"/>
</dbReference>
<reference evidence="2" key="1">
    <citation type="submission" date="2011-05" db="EMBL/GenBank/DDBJ databases">
        <authorList>
            <person name="Ma H."/>
            <person name="Zhou Q."/>
            <person name="Igarashi Y."/>
            <person name="Tang G."/>
        </authorList>
    </citation>
    <scope>NUCLEOTIDE SEQUENCE</scope>
</reference>
<dbReference type="GO" id="GO:0020037">
    <property type="term" value="F:heme binding"/>
    <property type="evidence" value="ECO:0007669"/>
    <property type="project" value="InterPro"/>
</dbReference>
<dbReference type="Gene3D" id="1.10.630.10">
    <property type="entry name" value="Cytochrome P450"/>
    <property type="match status" value="1"/>
</dbReference>
<proteinExistence type="inferred from homology"/>
<protein>
    <submittedName>
        <fullName evidence="2">Glycosyl transferase associated protein</fullName>
    </submittedName>
</protein>
<dbReference type="PANTHER" id="PTHR46696">
    <property type="entry name" value="P450, PUTATIVE (EUROFUNG)-RELATED"/>
    <property type="match status" value="1"/>
</dbReference>
<dbReference type="AlphaFoldDB" id="A0A023GUN2"/>
<dbReference type="PANTHER" id="PTHR46696:SF1">
    <property type="entry name" value="CYTOCHROME P450 YJIB-RELATED"/>
    <property type="match status" value="1"/>
</dbReference>
<sequence>MLLAEQVREPEAERGLTRRLQLTEGLLWLRAAQGDPYAALLCGVPGGEPERLRGRGPLWRAATGDWVVTDHATAARALAGDGVEPVTPFGLPADPPGGIDAAAGVPGELPARCDLAAVARRGAARALAGGDAATVELLADAEPALDALLRPQDPERTRRAVAAGAALSGRAARPLLAATGVRLAATLAVNAVAALLAADAWGRLAAEPGLAPRAVAETLRHAPPLRLLPLTVTGAPGWGDGQLAAGDRVVLLLGVANRDPAAFADPDRFDPDRPAGPVLVPGGPLAGAVDFARGYAEALLARLAAAAPRLRADAPPVRPGRAPVTAAAARFDVRAD</sequence>
<dbReference type="GO" id="GO:0004497">
    <property type="term" value="F:monooxygenase activity"/>
    <property type="evidence" value="ECO:0007669"/>
    <property type="project" value="InterPro"/>
</dbReference>
<evidence type="ECO:0000313" key="2">
    <source>
        <dbReference type="EMBL" id="AFJ52683.1"/>
    </source>
</evidence>
<dbReference type="GO" id="GO:0005506">
    <property type="term" value="F:iron ion binding"/>
    <property type="evidence" value="ECO:0007669"/>
    <property type="project" value="InterPro"/>
</dbReference>
<dbReference type="GO" id="GO:0016740">
    <property type="term" value="F:transferase activity"/>
    <property type="evidence" value="ECO:0007669"/>
    <property type="project" value="UniProtKB-KW"/>
</dbReference>
<comment type="similarity">
    <text evidence="1">Belongs to the cytochrome P450 family.</text>
</comment>
<dbReference type="EMBL" id="JN038178">
    <property type="protein sequence ID" value="AFJ52683.1"/>
    <property type="molecule type" value="Genomic_DNA"/>
</dbReference>
<dbReference type="RefSeq" id="WP_229397701.1">
    <property type="nucleotide sequence ID" value="NZ_BBZF01000012.1"/>
</dbReference>
<dbReference type="InterPro" id="IPR001128">
    <property type="entry name" value="Cyt_P450"/>
</dbReference>
<dbReference type="GO" id="GO:0016705">
    <property type="term" value="F:oxidoreductase activity, acting on paired donors, with incorporation or reduction of molecular oxygen"/>
    <property type="evidence" value="ECO:0007669"/>
    <property type="project" value="InterPro"/>
</dbReference>
<organism evidence="2">
    <name type="scientific">Micromonospora okii</name>
    <dbReference type="NCBI Taxonomy" id="1182970"/>
    <lineage>
        <taxon>Bacteria</taxon>
        <taxon>Bacillati</taxon>
        <taxon>Actinomycetota</taxon>
        <taxon>Actinomycetes</taxon>
        <taxon>Micromonosporales</taxon>
        <taxon>Micromonosporaceae</taxon>
        <taxon>Micromonospora</taxon>
    </lineage>
</organism>
<accession>A0A023GUN2</accession>
<dbReference type="Pfam" id="PF00067">
    <property type="entry name" value="p450"/>
    <property type="match status" value="1"/>
</dbReference>
<name>A0A023GUN2_9ACTN</name>
<evidence type="ECO:0000256" key="1">
    <source>
        <dbReference type="ARBA" id="ARBA00010617"/>
    </source>
</evidence>
<keyword evidence="2" id="KW-0808">Transferase</keyword>